<dbReference type="EMBL" id="JAUSWA010000018">
    <property type="protein sequence ID" value="MDQ0495022.1"/>
    <property type="molecule type" value="Genomic_DNA"/>
</dbReference>
<organism evidence="8 9">
    <name type="scientific">Paenibacillus brasilensis</name>
    <dbReference type="NCBI Taxonomy" id="128574"/>
    <lineage>
        <taxon>Bacteria</taxon>
        <taxon>Bacillati</taxon>
        <taxon>Bacillota</taxon>
        <taxon>Bacilli</taxon>
        <taxon>Bacillales</taxon>
        <taxon>Paenibacillaceae</taxon>
        <taxon>Paenibacillus</taxon>
    </lineage>
</organism>
<dbReference type="PANTHER" id="PTHR37824">
    <property type="entry name" value="IRON-REGULATED SURFACE DETERMINANT PROTEIN C"/>
    <property type="match status" value="1"/>
</dbReference>
<dbReference type="Pfam" id="PF01381">
    <property type="entry name" value="HTH_3"/>
    <property type="match status" value="1"/>
</dbReference>
<dbReference type="PANTHER" id="PTHR37824:SF1">
    <property type="entry name" value="IRON-REGULATED SURFACE DETERMINANT PROTEIN C"/>
    <property type="match status" value="1"/>
</dbReference>
<keyword evidence="5" id="KW-0572">Peptidoglycan-anchor</keyword>
<dbReference type="SUPFAM" id="SSF158911">
    <property type="entry name" value="NEAT domain-like"/>
    <property type="match status" value="2"/>
</dbReference>
<keyword evidence="3" id="KW-0964">Secreted</keyword>
<keyword evidence="9" id="KW-1185">Reference proteome</keyword>
<dbReference type="InterPro" id="IPR010982">
    <property type="entry name" value="Lambda_DNA-bd_dom_sf"/>
</dbReference>
<evidence type="ECO:0000313" key="9">
    <source>
        <dbReference type="Proteomes" id="UP001242811"/>
    </source>
</evidence>
<feature type="domain" description="NEAT" evidence="7">
    <location>
        <begin position="513"/>
        <end position="637"/>
    </location>
</feature>
<comment type="subcellular location">
    <subcellularLocation>
        <location evidence="1">Secreted</location>
        <location evidence="1">Cell wall</location>
        <topology evidence="1">Peptidoglycan-anchor</topology>
    </subcellularLocation>
</comment>
<evidence type="ECO:0000313" key="8">
    <source>
        <dbReference type="EMBL" id="MDQ0495022.1"/>
    </source>
</evidence>
<evidence type="ECO:0000256" key="3">
    <source>
        <dbReference type="ARBA" id="ARBA00022525"/>
    </source>
</evidence>
<dbReference type="Gene3D" id="1.10.260.40">
    <property type="entry name" value="lambda repressor-like DNA-binding domains"/>
    <property type="match status" value="1"/>
</dbReference>
<evidence type="ECO:0000256" key="4">
    <source>
        <dbReference type="ARBA" id="ARBA00022729"/>
    </source>
</evidence>
<dbReference type="InterPro" id="IPR037250">
    <property type="entry name" value="NEAT_dom_sf"/>
</dbReference>
<dbReference type="PROSITE" id="PS50943">
    <property type="entry name" value="HTH_CROC1"/>
    <property type="match status" value="1"/>
</dbReference>
<dbReference type="SMART" id="SM00725">
    <property type="entry name" value="NEAT"/>
    <property type="match status" value="1"/>
</dbReference>
<gene>
    <name evidence="8" type="ORF">QOZ95_003200</name>
</gene>
<evidence type="ECO:0000256" key="5">
    <source>
        <dbReference type="ARBA" id="ARBA00023088"/>
    </source>
</evidence>
<evidence type="ECO:0000256" key="1">
    <source>
        <dbReference type="ARBA" id="ARBA00004168"/>
    </source>
</evidence>
<dbReference type="Proteomes" id="UP001242811">
    <property type="component" value="Unassembled WGS sequence"/>
</dbReference>
<dbReference type="Pfam" id="PF05031">
    <property type="entry name" value="NEAT"/>
    <property type="match status" value="2"/>
</dbReference>
<dbReference type="PROSITE" id="PS50978">
    <property type="entry name" value="NEAT"/>
    <property type="match status" value="1"/>
</dbReference>
<proteinExistence type="predicted"/>
<dbReference type="CDD" id="cd00093">
    <property type="entry name" value="HTH_XRE"/>
    <property type="match status" value="1"/>
</dbReference>
<dbReference type="InterPro" id="IPR001387">
    <property type="entry name" value="Cro/C1-type_HTH"/>
</dbReference>
<dbReference type="SUPFAM" id="SSF47413">
    <property type="entry name" value="lambda repressor-like DNA-binding domains"/>
    <property type="match status" value="1"/>
</dbReference>
<dbReference type="CDD" id="cd06920">
    <property type="entry name" value="NEAT"/>
    <property type="match status" value="1"/>
</dbReference>
<feature type="domain" description="HTH cro/C1-type" evidence="6">
    <location>
        <begin position="11"/>
        <end position="65"/>
    </location>
</feature>
<comment type="caution">
    <text evidence="8">The sequence shown here is derived from an EMBL/GenBank/DDBJ whole genome shotgun (WGS) entry which is preliminary data.</text>
</comment>
<reference evidence="8 9" key="1">
    <citation type="submission" date="2023-07" db="EMBL/GenBank/DDBJ databases">
        <title>Genomic Encyclopedia of Type Strains, Phase IV (KMG-IV): sequencing the most valuable type-strain genomes for metagenomic binning, comparative biology and taxonomic classification.</title>
        <authorList>
            <person name="Goeker M."/>
        </authorList>
    </citation>
    <scope>NUCLEOTIDE SEQUENCE [LARGE SCALE GENOMIC DNA]</scope>
    <source>
        <strain evidence="8 9">DSM 14914</strain>
    </source>
</reference>
<evidence type="ECO:0000256" key="2">
    <source>
        <dbReference type="ARBA" id="ARBA00022512"/>
    </source>
</evidence>
<sequence>MENTPTIRAEIVKYLKQKGLTMTEFGHTIDLNVGTISGIVTGNRSISVHQLDSITAGMNLPPDYFYERFIEECIEESPLNWRKISPFVYRCAELNQLDCLQRVVSLLLDSPTYPSLLFEVAEDSFQKGYKDAAAYLYEKVSESEKQQYSERLAFCQYRLFTIRIGEDQIQNLQTAARFEPFIDRLDEVDQLDALKDLANLYRALSQWHKVYQFAQMMKKRAKIRYGMKQESNKKPSRPPFVYIAYADLLCAYACDARGDYEQGLKHLKAHTDLSWVKEKDPESQHWLGLFQGWAKINTYVNRLMSGDVSVLPDYVEYIAGENEIFAELLNVVEAANRYNLDIDHILERFESQIAAYREPESLSNYFTVCVSYAGTGPKKHMARERRVQAHLTITDRQALKQFQTDFEGRYTTPTIIGSSTKGDTSTIAFEVPDLDKKLSVYAQVYLPEKYILNEKFGGQIQFDRASLKGEGVSAATTATGAEPAPASTDKAAQITTPVAEQKPVAEQPVQPAATEKQYTINYNVFKDKTGEASVMDGYLDKPATLIEKGDKRYIQVTLKNSSWMPVLQVEQNGTLKDVEVISTSGDTRVVQFEVGDLSRKISAYTHVIVPGLVLGGVPYDHWYTVQFQFDEASLKVK</sequence>
<evidence type="ECO:0000259" key="6">
    <source>
        <dbReference type="PROSITE" id="PS50943"/>
    </source>
</evidence>
<dbReference type="InterPro" id="IPR006635">
    <property type="entry name" value="NEAT_dom"/>
</dbReference>
<keyword evidence="2" id="KW-0134">Cell wall</keyword>
<dbReference type="SMART" id="SM00530">
    <property type="entry name" value="HTH_XRE"/>
    <property type="match status" value="1"/>
</dbReference>
<name>A0ABU0L005_9BACL</name>
<keyword evidence="4" id="KW-0732">Signal</keyword>
<dbReference type="InterPro" id="IPR050436">
    <property type="entry name" value="IsdA"/>
</dbReference>
<dbReference type="Gene3D" id="2.60.40.1850">
    <property type="match status" value="2"/>
</dbReference>
<protein>
    <submittedName>
        <fullName evidence="8">Heme-binding NEAT domain protein/transcriptional regulator with XRE-family HTH domain</fullName>
    </submittedName>
</protein>
<evidence type="ECO:0000259" key="7">
    <source>
        <dbReference type="PROSITE" id="PS50978"/>
    </source>
</evidence>
<accession>A0ABU0L005</accession>